<dbReference type="SUPFAM" id="SSF49299">
    <property type="entry name" value="PKD domain"/>
    <property type="match status" value="1"/>
</dbReference>
<feature type="domain" description="PKD" evidence="1">
    <location>
        <begin position="129"/>
        <end position="170"/>
    </location>
</feature>
<gene>
    <name evidence="2" type="primary">AVEN_270180_1</name>
    <name evidence="2" type="ORF">NPIL_616041</name>
</gene>
<dbReference type="AlphaFoldDB" id="A0A8X6K846"/>
<dbReference type="PROSITE" id="PS50093">
    <property type="entry name" value="PKD"/>
    <property type="match status" value="1"/>
</dbReference>
<dbReference type="OrthoDB" id="6414629at2759"/>
<reference evidence="2" key="1">
    <citation type="submission" date="2020-08" db="EMBL/GenBank/DDBJ databases">
        <title>Multicomponent nature underlies the extraordinary mechanical properties of spider dragline silk.</title>
        <authorList>
            <person name="Kono N."/>
            <person name="Nakamura H."/>
            <person name="Mori M."/>
            <person name="Yoshida Y."/>
            <person name="Ohtoshi R."/>
            <person name="Malay A.D."/>
            <person name="Moran D.A.P."/>
            <person name="Tomita M."/>
            <person name="Numata K."/>
            <person name="Arakawa K."/>
        </authorList>
    </citation>
    <scope>NUCLEOTIDE SEQUENCE</scope>
</reference>
<evidence type="ECO:0000259" key="1">
    <source>
        <dbReference type="PROSITE" id="PS50093"/>
    </source>
</evidence>
<keyword evidence="3" id="KW-1185">Reference proteome</keyword>
<evidence type="ECO:0000313" key="3">
    <source>
        <dbReference type="Proteomes" id="UP000887013"/>
    </source>
</evidence>
<dbReference type="Pfam" id="PF00801">
    <property type="entry name" value="PKD"/>
    <property type="match status" value="1"/>
</dbReference>
<sequence length="179" mass="19544">MKKLLLDNCIFAIDDGDCVSLNGAEYFHYSPGGYDPDTHVMSDVECRAKCGSFFLPYAGILRQKLCLCAKDDKVEKVPIAPIEECGTNPDLLVFYRSNIIISVTGLSVKPSDDVVQTGTDVVFSMSHDTGDDVEFTIDYGDGSSGTFNDVHDVLAHKYYVPGKYWVQVSAKPVGAPEVS</sequence>
<name>A0A8X6K846_NEPPI</name>
<dbReference type="EMBL" id="BMAW01041767">
    <property type="protein sequence ID" value="GFS30627.1"/>
    <property type="molecule type" value="Genomic_DNA"/>
</dbReference>
<protein>
    <recommendedName>
        <fullName evidence="1">PKD domain-containing protein</fullName>
    </recommendedName>
</protein>
<evidence type="ECO:0000313" key="2">
    <source>
        <dbReference type="EMBL" id="GFS30627.1"/>
    </source>
</evidence>
<accession>A0A8X6K846</accession>
<comment type="caution">
    <text evidence="2">The sequence shown here is derived from an EMBL/GenBank/DDBJ whole genome shotgun (WGS) entry which is preliminary data.</text>
</comment>
<dbReference type="Gene3D" id="2.60.40.10">
    <property type="entry name" value="Immunoglobulins"/>
    <property type="match status" value="1"/>
</dbReference>
<dbReference type="InterPro" id="IPR000601">
    <property type="entry name" value="PKD_dom"/>
</dbReference>
<proteinExistence type="predicted"/>
<organism evidence="2 3">
    <name type="scientific">Nephila pilipes</name>
    <name type="common">Giant wood spider</name>
    <name type="synonym">Nephila maculata</name>
    <dbReference type="NCBI Taxonomy" id="299642"/>
    <lineage>
        <taxon>Eukaryota</taxon>
        <taxon>Metazoa</taxon>
        <taxon>Ecdysozoa</taxon>
        <taxon>Arthropoda</taxon>
        <taxon>Chelicerata</taxon>
        <taxon>Arachnida</taxon>
        <taxon>Araneae</taxon>
        <taxon>Araneomorphae</taxon>
        <taxon>Entelegynae</taxon>
        <taxon>Araneoidea</taxon>
        <taxon>Nephilidae</taxon>
        <taxon>Nephila</taxon>
    </lineage>
</organism>
<dbReference type="InterPro" id="IPR035986">
    <property type="entry name" value="PKD_dom_sf"/>
</dbReference>
<dbReference type="InterPro" id="IPR013783">
    <property type="entry name" value="Ig-like_fold"/>
</dbReference>
<dbReference type="Proteomes" id="UP000887013">
    <property type="component" value="Unassembled WGS sequence"/>
</dbReference>